<proteinExistence type="predicted"/>
<keyword evidence="3" id="KW-1185">Reference proteome</keyword>
<organism evidence="2 3">
    <name type="scientific">Phenylobacterium hankyongense</name>
    <dbReference type="NCBI Taxonomy" id="1813876"/>
    <lineage>
        <taxon>Bacteria</taxon>
        <taxon>Pseudomonadati</taxon>
        <taxon>Pseudomonadota</taxon>
        <taxon>Alphaproteobacteria</taxon>
        <taxon>Caulobacterales</taxon>
        <taxon>Caulobacteraceae</taxon>
        <taxon>Phenylobacterium</taxon>
    </lineage>
</organism>
<name>A0A328B8R6_9CAUL</name>
<evidence type="ECO:0000256" key="1">
    <source>
        <dbReference type="SAM" id="MobiDB-lite"/>
    </source>
</evidence>
<gene>
    <name evidence="2" type="ORF">DJ021_17050</name>
</gene>
<protein>
    <submittedName>
        <fullName evidence="2">DUF2497 domain-containing protein</fullName>
    </submittedName>
</protein>
<feature type="compositionally biased region" description="Basic and acidic residues" evidence="1">
    <location>
        <begin position="89"/>
        <end position="99"/>
    </location>
</feature>
<sequence length="199" mass="21039">MSEQTSQEPTMEEILASIRRIISEDDAPPAAADETSPQVDEPPAPVEAEAAAEPEAAEEPESPPPPAPEPEPVQAAAEPIEEDDDALELTEKVETHGDLDVYTPSAPAAVAPAPVSAPAAPAARAVEALVSERAATAAASSFGQLSAAMLMPEHGRTLEDVVRELLRPLLQQWLDDNLPVIVQQAVESEVERIARGRVR</sequence>
<reference evidence="3" key="1">
    <citation type="submission" date="2018-05" db="EMBL/GenBank/DDBJ databases">
        <authorList>
            <person name="Li X."/>
        </authorList>
    </citation>
    <scope>NUCLEOTIDE SEQUENCE [LARGE SCALE GENOMIC DNA]</scope>
    <source>
        <strain evidence="3">HKS-05</strain>
    </source>
</reference>
<dbReference type="OrthoDB" id="7189469at2"/>
<accession>A0A328B8R6</accession>
<evidence type="ECO:0000313" key="3">
    <source>
        <dbReference type="Proteomes" id="UP000249842"/>
    </source>
</evidence>
<dbReference type="EMBL" id="QFYP01000001">
    <property type="protein sequence ID" value="RAK61388.1"/>
    <property type="molecule type" value="Genomic_DNA"/>
</dbReference>
<dbReference type="AlphaFoldDB" id="A0A328B8R6"/>
<feature type="region of interest" description="Disordered" evidence="1">
    <location>
        <begin position="1"/>
        <end position="112"/>
    </location>
</feature>
<feature type="compositionally biased region" description="Acidic residues" evidence="1">
    <location>
        <begin position="79"/>
        <end position="88"/>
    </location>
</feature>
<dbReference type="InterPro" id="IPR019632">
    <property type="entry name" value="DUF2497"/>
</dbReference>
<dbReference type="Pfam" id="PF10691">
    <property type="entry name" value="DUF2497"/>
    <property type="match status" value="1"/>
</dbReference>
<feature type="compositionally biased region" description="Pro residues" evidence="1">
    <location>
        <begin position="62"/>
        <end position="71"/>
    </location>
</feature>
<feature type="compositionally biased region" description="Acidic residues" evidence="1">
    <location>
        <begin position="50"/>
        <end position="61"/>
    </location>
</feature>
<evidence type="ECO:0000313" key="2">
    <source>
        <dbReference type="EMBL" id="RAK61388.1"/>
    </source>
</evidence>
<dbReference type="RefSeq" id="WP_111458680.1">
    <property type="nucleotide sequence ID" value="NZ_QFYP01000001.1"/>
</dbReference>
<dbReference type="Proteomes" id="UP000249842">
    <property type="component" value="Unassembled WGS sequence"/>
</dbReference>
<comment type="caution">
    <text evidence="2">The sequence shown here is derived from an EMBL/GenBank/DDBJ whole genome shotgun (WGS) entry which is preliminary data.</text>
</comment>